<dbReference type="EMBL" id="ABZS01000045">
    <property type="protein sequence ID" value="EEP60875.1"/>
    <property type="molecule type" value="Genomic_DNA"/>
</dbReference>
<comment type="caution">
    <text evidence="1">The sequence shown here is derived from an EMBL/GenBank/DDBJ whole genome shotgun (WGS) entry which is preliminary data.</text>
</comment>
<proteinExistence type="predicted"/>
<evidence type="ECO:0000313" key="2">
    <source>
        <dbReference type="Proteomes" id="UP000005540"/>
    </source>
</evidence>
<accession>C4FJ76</accession>
<dbReference type="Proteomes" id="UP000005540">
    <property type="component" value="Unassembled WGS sequence"/>
</dbReference>
<dbReference type="AlphaFoldDB" id="C4FJ76"/>
<evidence type="ECO:0000313" key="1">
    <source>
        <dbReference type="EMBL" id="EEP60875.1"/>
    </source>
</evidence>
<organism evidence="1 2">
    <name type="scientific">Sulfurihydrogenibium yellowstonense SS-5</name>
    <dbReference type="NCBI Taxonomy" id="432331"/>
    <lineage>
        <taxon>Bacteria</taxon>
        <taxon>Pseudomonadati</taxon>
        <taxon>Aquificota</taxon>
        <taxon>Aquificia</taxon>
        <taxon>Aquificales</taxon>
        <taxon>Hydrogenothermaceae</taxon>
        <taxon>Sulfurihydrogenibium</taxon>
    </lineage>
</organism>
<gene>
    <name evidence="1" type="ORF">SULYE_0618</name>
</gene>
<sequence>MTMRIFTSNLIDLGEFIRQFFKIPTGWIIMLNTLEEK</sequence>
<keyword evidence="2" id="KW-1185">Reference proteome</keyword>
<protein>
    <submittedName>
        <fullName evidence="1">Uncharacterized protein</fullName>
    </submittedName>
</protein>
<reference evidence="1 2" key="1">
    <citation type="submission" date="2009-04" db="EMBL/GenBank/DDBJ databases">
        <authorList>
            <person name="Reysenbach A.-L."/>
            <person name="Heidelberg J.F."/>
            <person name="Nelson W.C."/>
        </authorList>
    </citation>
    <scope>NUCLEOTIDE SEQUENCE [LARGE SCALE GENOMIC DNA]</scope>
    <source>
        <strain evidence="1 2">SS-5</strain>
    </source>
</reference>
<name>C4FJ76_9AQUI</name>